<dbReference type="Proteomes" id="UP001066276">
    <property type="component" value="Chromosome 2_1"/>
</dbReference>
<gene>
    <name evidence="1" type="ORF">NDU88_001975</name>
</gene>
<accession>A0AAV7VCH6</accession>
<evidence type="ECO:0000313" key="2">
    <source>
        <dbReference type="Proteomes" id="UP001066276"/>
    </source>
</evidence>
<organism evidence="1 2">
    <name type="scientific">Pleurodeles waltl</name>
    <name type="common">Iberian ribbed newt</name>
    <dbReference type="NCBI Taxonomy" id="8319"/>
    <lineage>
        <taxon>Eukaryota</taxon>
        <taxon>Metazoa</taxon>
        <taxon>Chordata</taxon>
        <taxon>Craniata</taxon>
        <taxon>Vertebrata</taxon>
        <taxon>Euteleostomi</taxon>
        <taxon>Amphibia</taxon>
        <taxon>Batrachia</taxon>
        <taxon>Caudata</taxon>
        <taxon>Salamandroidea</taxon>
        <taxon>Salamandridae</taxon>
        <taxon>Pleurodelinae</taxon>
        <taxon>Pleurodeles</taxon>
    </lineage>
</organism>
<reference evidence="1" key="1">
    <citation type="journal article" date="2022" name="bioRxiv">
        <title>Sequencing and chromosome-scale assembly of the giantPleurodeles waltlgenome.</title>
        <authorList>
            <person name="Brown T."/>
            <person name="Elewa A."/>
            <person name="Iarovenko S."/>
            <person name="Subramanian E."/>
            <person name="Araus A.J."/>
            <person name="Petzold A."/>
            <person name="Susuki M."/>
            <person name="Suzuki K.-i.T."/>
            <person name="Hayashi T."/>
            <person name="Toyoda A."/>
            <person name="Oliveira C."/>
            <person name="Osipova E."/>
            <person name="Leigh N.D."/>
            <person name="Simon A."/>
            <person name="Yun M.H."/>
        </authorList>
    </citation>
    <scope>NUCLEOTIDE SEQUENCE</scope>
    <source>
        <strain evidence="1">20211129_DDA</strain>
        <tissue evidence="1">Liver</tissue>
    </source>
</reference>
<name>A0AAV7VCH6_PLEWA</name>
<dbReference type="EMBL" id="JANPWB010000003">
    <property type="protein sequence ID" value="KAJ1198131.1"/>
    <property type="molecule type" value="Genomic_DNA"/>
</dbReference>
<sequence length="104" mass="10670">MILCSGRALSSGIPDDLRRLLFTWIPSSLRVRSSDASWKSPLRASALCLNSGTSPFTSPGSRGYSSEAIGRADVGVTSGSSQAEAAPAAIVCGSDQSDPSHSPS</sequence>
<keyword evidence="2" id="KW-1185">Reference proteome</keyword>
<dbReference type="AlphaFoldDB" id="A0AAV7VCH6"/>
<protein>
    <submittedName>
        <fullName evidence="1">Uncharacterized protein</fullName>
    </submittedName>
</protein>
<comment type="caution">
    <text evidence="1">The sequence shown here is derived from an EMBL/GenBank/DDBJ whole genome shotgun (WGS) entry which is preliminary data.</text>
</comment>
<evidence type="ECO:0000313" key="1">
    <source>
        <dbReference type="EMBL" id="KAJ1198131.1"/>
    </source>
</evidence>
<proteinExistence type="predicted"/>